<feature type="domain" description="Transposase InsH N-terminal" evidence="1">
    <location>
        <begin position="20"/>
        <end position="111"/>
    </location>
</feature>
<feature type="non-terminal residue" evidence="3">
    <location>
        <position position="113"/>
    </location>
</feature>
<dbReference type="RefSeq" id="WP_143387520.1">
    <property type="nucleotide sequence ID" value="NZ_VJZL01000002.1"/>
</dbReference>
<evidence type="ECO:0000313" key="2">
    <source>
        <dbReference type="EMBL" id="TRX05288.1"/>
    </source>
</evidence>
<dbReference type="OrthoDB" id="1121830at2"/>
<dbReference type="PANTHER" id="PTHR35604">
    <property type="entry name" value="TRANSPOSASE INSH FOR INSERTION SEQUENCE ELEMENT IS5A-RELATED"/>
    <property type="match status" value="1"/>
</dbReference>
<evidence type="ECO:0000313" key="5">
    <source>
        <dbReference type="Proteomes" id="UP000318669"/>
    </source>
</evidence>
<gene>
    <name evidence="3" type="ORF">FNW11_01690</name>
    <name evidence="2" type="ORF">FNW12_11530</name>
</gene>
<evidence type="ECO:0000313" key="4">
    <source>
        <dbReference type="Proteomes" id="UP000318528"/>
    </source>
</evidence>
<organism evidence="3 5">
    <name type="scientific">Flavobacterium gawalongense</name>
    <dbReference type="NCBI Taxonomy" id="2594432"/>
    <lineage>
        <taxon>Bacteria</taxon>
        <taxon>Pseudomonadati</taxon>
        <taxon>Bacteroidota</taxon>
        <taxon>Flavobacteriia</taxon>
        <taxon>Flavobacteriales</taxon>
        <taxon>Flavobacteriaceae</taxon>
        <taxon>Flavobacterium</taxon>
    </lineage>
</organism>
<dbReference type="PANTHER" id="PTHR35604:SF2">
    <property type="entry name" value="TRANSPOSASE INSH FOR INSERTION SEQUENCE ELEMENT IS5A-RELATED"/>
    <property type="match status" value="1"/>
</dbReference>
<keyword evidence="4" id="KW-1185">Reference proteome</keyword>
<dbReference type="InterPro" id="IPR008490">
    <property type="entry name" value="Transposase_InsH_N"/>
</dbReference>
<dbReference type="EMBL" id="VJZL01000002">
    <property type="protein sequence ID" value="TRX12759.1"/>
    <property type="molecule type" value="Genomic_DNA"/>
</dbReference>
<dbReference type="Proteomes" id="UP000318528">
    <property type="component" value="Unassembled WGS sequence"/>
</dbReference>
<proteinExistence type="predicted"/>
<reference evidence="4 5" key="1">
    <citation type="submission" date="2019-07" db="EMBL/GenBank/DDBJ databases">
        <title>Novel species of Flavobacterium.</title>
        <authorList>
            <person name="Liu Q."/>
            <person name="Xin Y.-H."/>
        </authorList>
    </citation>
    <scope>NUCLEOTIDE SEQUENCE [LARGE SCALE GENOMIC DNA]</scope>
    <source>
        <strain evidence="2 4">GSP39</strain>
        <strain evidence="3 5">GSR22</strain>
    </source>
</reference>
<dbReference type="Proteomes" id="UP000318669">
    <property type="component" value="Unassembled WGS sequence"/>
</dbReference>
<dbReference type="EMBL" id="VJZN01000018">
    <property type="protein sequence ID" value="TRX05288.1"/>
    <property type="molecule type" value="Genomic_DNA"/>
</dbReference>
<protein>
    <submittedName>
        <fullName evidence="3">Transposase</fullName>
    </submittedName>
</protein>
<sequence length="113" mass="13496">MLVQQQTIQFSEHSTLYDLIVPKENILRKINDLIDFSFIYDELLNKYCTTNGRMAESPVRMFKYLLLKTIYTVSDVDVVERSRYDMSFKYFLDMNPEDDVINSSSLTKFRKLR</sequence>
<comment type="caution">
    <text evidence="3">The sequence shown here is derived from an EMBL/GenBank/DDBJ whole genome shotgun (WGS) entry which is preliminary data.</text>
</comment>
<name>A0A553BX23_9FLAO</name>
<dbReference type="AlphaFoldDB" id="A0A553BX23"/>
<evidence type="ECO:0000313" key="3">
    <source>
        <dbReference type="EMBL" id="TRX12759.1"/>
    </source>
</evidence>
<accession>A0A553BX23</accession>
<evidence type="ECO:0000259" key="1">
    <source>
        <dbReference type="Pfam" id="PF05598"/>
    </source>
</evidence>
<dbReference type="Pfam" id="PF05598">
    <property type="entry name" value="DUF772"/>
    <property type="match status" value="1"/>
</dbReference>